<feature type="compositionally biased region" description="Basic and acidic residues" evidence="1">
    <location>
        <begin position="1"/>
        <end position="12"/>
    </location>
</feature>
<dbReference type="Proteomes" id="UP000255334">
    <property type="component" value="Unassembled WGS sequence"/>
</dbReference>
<protein>
    <submittedName>
        <fullName evidence="2">Uncharacterized protein</fullName>
    </submittedName>
</protein>
<gene>
    <name evidence="2" type="ORF">DWU99_10325</name>
</gene>
<reference evidence="2 3" key="1">
    <citation type="submission" date="2018-07" db="EMBL/GenBank/DDBJ databases">
        <title>Dyella monticola sp. nov. and Dyella psychrodurans sp. nov. isolated from monsoon evergreen broad-leaved forest soil of Dinghu Mountain, China.</title>
        <authorList>
            <person name="Gao Z."/>
            <person name="Qiu L."/>
        </authorList>
    </citation>
    <scope>NUCLEOTIDE SEQUENCE [LARGE SCALE GENOMIC DNA]</scope>
    <source>
        <strain evidence="2 3">4MSK11</strain>
    </source>
</reference>
<accession>A0A370X6T4</accession>
<comment type="caution">
    <text evidence="2">The sequence shown here is derived from an EMBL/GenBank/DDBJ whole genome shotgun (WGS) entry which is preliminary data.</text>
</comment>
<name>A0A370X6T4_9GAMM</name>
<evidence type="ECO:0000313" key="2">
    <source>
        <dbReference type="EMBL" id="RDS84143.1"/>
    </source>
</evidence>
<evidence type="ECO:0000256" key="1">
    <source>
        <dbReference type="SAM" id="MobiDB-lite"/>
    </source>
</evidence>
<dbReference type="AlphaFoldDB" id="A0A370X6T4"/>
<keyword evidence="3" id="KW-1185">Reference proteome</keyword>
<sequence>MNTENTHHHEGGPSHNGQVEVAIRSPKGSFPAEGFNAVPKDQRIKDELDRAKRALGIEDASHWVIRVAEPGGGSRPVDPDDTYEGNALRGQVTLEWHPRNDVEVSISTTAGFFPAEGFNTVPLDQKVEEELHKAQLVLKIKDTSNWRVSVVGPGGKRPIVASRTYRENGLFGRVEIDWGPGEGGGG</sequence>
<organism evidence="2 3">
    <name type="scientific">Dyella psychrodurans</name>
    <dbReference type="NCBI Taxonomy" id="1927960"/>
    <lineage>
        <taxon>Bacteria</taxon>
        <taxon>Pseudomonadati</taxon>
        <taxon>Pseudomonadota</taxon>
        <taxon>Gammaproteobacteria</taxon>
        <taxon>Lysobacterales</taxon>
        <taxon>Rhodanobacteraceae</taxon>
        <taxon>Dyella</taxon>
    </lineage>
</organism>
<evidence type="ECO:0000313" key="3">
    <source>
        <dbReference type="Proteomes" id="UP000255334"/>
    </source>
</evidence>
<feature type="region of interest" description="Disordered" evidence="1">
    <location>
        <begin position="1"/>
        <end position="36"/>
    </location>
</feature>
<dbReference type="EMBL" id="QRBF01000003">
    <property type="protein sequence ID" value="RDS84143.1"/>
    <property type="molecule type" value="Genomic_DNA"/>
</dbReference>
<dbReference type="RefSeq" id="WP_115477944.1">
    <property type="nucleotide sequence ID" value="NZ_QRBF01000003.1"/>
</dbReference>
<proteinExistence type="predicted"/>